<dbReference type="EMBL" id="FNLF01000002">
    <property type="protein sequence ID" value="SDQ92449.1"/>
    <property type="molecule type" value="Genomic_DNA"/>
</dbReference>
<dbReference type="Proteomes" id="UP000183053">
    <property type="component" value="Unassembled WGS sequence"/>
</dbReference>
<evidence type="ECO:0000259" key="5">
    <source>
        <dbReference type="Pfam" id="PF01266"/>
    </source>
</evidence>
<dbReference type="OrthoDB" id="9799943at2"/>
<evidence type="ECO:0000313" key="6">
    <source>
        <dbReference type="EMBL" id="SDQ92449.1"/>
    </source>
</evidence>
<dbReference type="GO" id="GO:0005737">
    <property type="term" value="C:cytoplasm"/>
    <property type="evidence" value="ECO:0007669"/>
    <property type="project" value="TreeGrafter"/>
</dbReference>
<dbReference type="AlphaFoldDB" id="A0A1H1EVB1"/>
<dbReference type="InterPro" id="IPR006076">
    <property type="entry name" value="FAD-dep_OxRdtase"/>
</dbReference>
<evidence type="ECO:0000256" key="3">
    <source>
        <dbReference type="ARBA" id="ARBA00022630"/>
    </source>
</evidence>
<gene>
    <name evidence="6" type="ORF">SAMN04489765_2369</name>
</gene>
<dbReference type="PANTHER" id="PTHR13847:SF286">
    <property type="entry name" value="D-AMINO ACID DEHYDROGENASE"/>
    <property type="match status" value="1"/>
</dbReference>
<comment type="cofactor">
    <cofactor evidence="1">
        <name>FAD</name>
        <dbReference type="ChEBI" id="CHEBI:57692"/>
    </cofactor>
</comment>
<evidence type="ECO:0000256" key="2">
    <source>
        <dbReference type="ARBA" id="ARBA00009410"/>
    </source>
</evidence>
<dbReference type="InterPro" id="IPR036188">
    <property type="entry name" value="FAD/NAD-bd_sf"/>
</dbReference>
<keyword evidence="3" id="KW-0285">Flavoprotein</keyword>
<reference evidence="7" key="1">
    <citation type="submission" date="2016-10" db="EMBL/GenBank/DDBJ databases">
        <authorList>
            <person name="Varghese N."/>
            <person name="Submissions S."/>
        </authorList>
    </citation>
    <scope>NUCLEOTIDE SEQUENCE [LARGE SCALE GENOMIC DNA]</scope>
    <source>
        <strain evidence="7">DSM 44142</strain>
    </source>
</reference>
<dbReference type="GO" id="GO:0016491">
    <property type="term" value="F:oxidoreductase activity"/>
    <property type="evidence" value="ECO:0007669"/>
    <property type="project" value="UniProtKB-KW"/>
</dbReference>
<comment type="similarity">
    <text evidence="2">Belongs to the DadA oxidoreductase family.</text>
</comment>
<accession>A0A1H1EVB1</accession>
<dbReference type="STRING" id="47312.SAMN04489765_2369"/>
<organism evidence="6 7">
    <name type="scientific">Tsukamurella pulmonis</name>
    <dbReference type="NCBI Taxonomy" id="47312"/>
    <lineage>
        <taxon>Bacteria</taxon>
        <taxon>Bacillati</taxon>
        <taxon>Actinomycetota</taxon>
        <taxon>Actinomycetes</taxon>
        <taxon>Mycobacteriales</taxon>
        <taxon>Tsukamurellaceae</taxon>
        <taxon>Tsukamurella</taxon>
    </lineage>
</organism>
<name>A0A1H1EVB1_9ACTN</name>
<dbReference type="RefSeq" id="WP_068534592.1">
    <property type="nucleotide sequence ID" value="NZ_FNLF01000002.1"/>
</dbReference>
<dbReference type="NCBIfam" id="TIGR03364">
    <property type="entry name" value="HpnW_proposed"/>
    <property type="match status" value="1"/>
</dbReference>
<dbReference type="Gene3D" id="3.30.9.10">
    <property type="entry name" value="D-Amino Acid Oxidase, subunit A, domain 2"/>
    <property type="match status" value="1"/>
</dbReference>
<keyword evidence="4" id="KW-0560">Oxidoreductase</keyword>
<dbReference type="Gene3D" id="3.50.50.60">
    <property type="entry name" value="FAD/NAD(P)-binding domain"/>
    <property type="match status" value="1"/>
</dbReference>
<evidence type="ECO:0000256" key="1">
    <source>
        <dbReference type="ARBA" id="ARBA00001974"/>
    </source>
</evidence>
<evidence type="ECO:0000256" key="4">
    <source>
        <dbReference type="ARBA" id="ARBA00023002"/>
    </source>
</evidence>
<feature type="domain" description="FAD dependent oxidoreductase" evidence="5">
    <location>
        <begin position="6"/>
        <end position="363"/>
    </location>
</feature>
<protein>
    <submittedName>
        <fullName evidence="6">FAD dependent oxidoreductase TIGR03364</fullName>
    </submittedName>
</protein>
<sequence length="368" mass="39141">MNTATDVLVVGAGVVGLAHAVEALARGLTVTVVERDTRAVGASVRNFGHACVTGQSGDLAELAHLARERWLDLDGRAGLGARATGGLAVARHATELAVLEELAAARPGEVALRTADQVRAELPGGGADDVIGGAALLADLRVDPRVTVARLAAWLDAQDGAEVRFGTAYLGFDGSRAHTSRGTVEAGRVIVCVGHDLDHLLPELAERQRVQRCALQMARTADPGAVVTPAVLTATSLLRYPAFAETEAAVALRERMERERPDLLGIDANVMFTQRPDGTLLIGDSHHTERTVEPFLDDAVTETLRAESARVMGLRELRIIERWQGVYASSPLHPYLAAEPEDRVSVRVVTSGVGMTIAHGLARRHFPT</sequence>
<dbReference type="SUPFAM" id="SSF51905">
    <property type="entry name" value="FAD/NAD(P)-binding domain"/>
    <property type="match status" value="1"/>
</dbReference>
<dbReference type="Pfam" id="PF01266">
    <property type="entry name" value="DAO"/>
    <property type="match status" value="1"/>
</dbReference>
<evidence type="ECO:0000313" key="7">
    <source>
        <dbReference type="Proteomes" id="UP000183053"/>
    </source>
</evidence>
<proteinExistence type="inferred from homology"/>
<keyword evidence="7" id="KW-1185">Reference proteome</keyword>
<dbReference type="InterPro" id="IPR017741">
    <property type="entry name" value="FAD-dependent_OxRdtase_HpnW"/>
</dbReference>
<dbReference type="PANTHER" id="PTHR13847">
    <property type="entry name" value="SARCOSINE DEHYDROGENASE-RELATED"/>
    <property type="match status" value="1"/>
</dbReference>